<organism evidence="4 5">
    <name type="scientific">Qipengyuania vulgaris</name>
    <dbReference type="NCBI Taxonomy" id="291985"/>
    <lineage>
        <taxon>Bacteria</taxon>
        <taxon>Pseudomonadati</taxon>
        <taxon>Pseudomonadota</taxon>
        <taxon>Alphaproteobacteria</taxon>
        <taxon>Sphingomonadales</taxon>
        <taxon>Erythrobacteraceae</taxon>
        <taxon>Qipengyuania</taxon>
    </lineage>
</organism>
<keyword evidence="2 3" id="KW-0802">TPR repeat</keyword>
<name>A0A844XQ33_9SPHN</name>
<evidence type="ECO:0000256" key="1">
    <source>
        <dbReference type="ARBA" id="ARBA00022737"/>
    </source>
</evidence>
<keyword evidence="5" id="KW-1185">Reference proteome</keyword>
<dbReference type="InterPro" id="IPR012668">
    <property type="entry name" value="CHP02466"/>
</dbReference>
<keyword evidence="1" id="KW-0677">Repeat</keyword>
<proteinExistence type="predicted"/>
<dbReference type="Gene3D" id="2.60.120.620">
    <property type="entry name" value="q2cbj1_9rhob like domain"/>
    <property type="match status" value="1"/>
</dbReference>
<dbReference type="SMART" id="SM00028">
    <property type="entry name" value="TPR"/>
    <property type="match status" value="4"/>
</dbReference>
<dbReference type="InterPro" id="IPR019734">
    <property type="entry name" value="TPR_rpt"/>
</dbReference>
<evidence type="ECO:0000256" key="3">
    <source>
        <dbReference type="PROSITE-ProRule" id="PRU00339"/>
    </source>
</evidence>
<evidence type="ECO:0000313" key="4">
    <source>
        <dbReference type="EMBL" id="MXO47162.1"/>
    </source>
</evidence>
<accession>A0A844XQ33</accession>
<dbReference type="Pfam" id="PF13432">
    <property type="entry name" value="TPR_16"/>
    <property type="match status" value="2"/>
</dbReference>
<dbReference type="RefSeq" id="WP_160726751.1">
    <property type="nucleotide sequence ID" value="NZ_WTYC01000001.1"/>
</dbReference>
<gene>
    <name evidence="4" type="ORF">GRI69_02645</name>
</gene>
<dbReference type="PROSITE" id="PS50005">
    <property type="entry name" value="TPR"/>
    <property type="match status" value="1"/>
</dbReference>
<evidence type="ECO:0000313" key="5">
    <source>
        <dbReference type="Proteomes" id="UP000448199"/>
    </source>
</evidence>
<dbReference type="EMBL" id="WTYC01000001">
    <property type="protein sequence ID" value="MXO47162.1"/>
    <property type="molecule type" value="Genomic_DNA"/>
</dbReference>
<dbReference type="Proteomes" id="UP000448199">
    <property type="component" value="Unassembled WGS sequence"/>
</dbReference>
<evidence type="ECO:0000256" key="2">
    <source>
        <dbReference type="ARBA" id="ARBA00022803"/>
    </source>
</evidence>
<dbReference type="InterPro" id="IPR011990">
    <property type="entry name" value="TPR-like_helical_dom_sf"/>
</dbReference>
<feature type="repeat" description="TPR" evidence="3">
    <location>
        <begin position="38"/>
        <end position="71"/>
    </location>
</feature>
<dbReference type="AlphaFoldDB" id="A0A844XQ33"/>
<sequence>MTTAQDWFARAISAEQSGNLQEGLRLLERGLAEHPEHAQLHNSLGSMAMRSGNPQAADAAFSRALALEPRNLEFVINRAIALGKRGLHQEGLALLTEHEESGSREARYWSVRAATARSAGRPAEAAAAYDRCLAIEPSHAKGLHGRARTALDRGEENAVARFDAALAVNSSEADLWLGKAQALDVAGQHTAARDIAEQLVTQAPQWLEGLKFLSQLRLAAGEKDFAAHYREAARRVPTDPGIPSAHAAVLAGLDYNEEAAEVSAEARKRFSSLPYFALLEAIHAGAAGQPKRAEKIFADLDLDTSERAIHEARHRIRIGELARAEALLDTAIGDESVSHSAYALLGLVWRLNDDPRANWLHGQAGLVRLIPLRNSENVLPPAIETLHKLHENSPLPLGQSLRGGTQTRHILFHRHEPEFARLQEAIVGTLEDYRAGLPPYDETHPLLRHRSAPWSLAGSWSVRMHGGGDFHTSHIHPQGMLSSALYLIVPDQAKSANQQGWLEIGRPPPDLGLDLGPLTTIEPQEGCLALFPSTLYHGTTSFGRGLRMTVAFDVVADGVARHG</sequence>
<dbReference type="PANTHER" id="PTHR44858">
    <property type="entry name" value="TETRATRICOPEPTIDE REPEAT PROTEIN 6"/>
    <property type="match status" value="1"/>
</dbReference>
<dbReference type="Gene3D" id="1.25.40.10">
    <property type="entry name" value="Tetratricopeptide repeat domain"/>
    <property type="match status" value="3"/>
</dbReference>
<reference evidence="4 5" key="1">
    <citation type="submission" date="2019-12" db="EMBL/GenBank/DDBJ databases">
        <title>Genomic-based taxomic classification of the family Erythrobacteraceae.</title>
        <authorList>
            <person name="Xu L."/>
        </authorList>
    </citation>
    <scope>NUCLEOTIDE SEQUENCE [LARGE SCALE GENOMIC DNA]</scope>
    <source>
        <strain evidence="4 5">DSM 17792</strain>
    </source>
</reference>
<dbReference type="OrthoDB" id="9783136at2"/>
<dbReference type="InterPro" id="IPR050498">
    <property type="entry name" value="Ycf3"/>
</dbReference>
<comment type="caution">
    <text evidence="4">The sequence shown here is derived from an EMBL/GenBank/DDBJ whole genome shotgun (WGS) entry which is preliminary data.</text>
</comment>
<dbReference type="PANTHER" id="PTHR44858:SF1">
    <property type="entry name" value="UDP-N-ACETYLGLUCOSAMINE--PEPTIDE N-ACETYLGLUCOSAMINYLTRANSFERASE SPINDLY-RELATED"/>
    <property type="match status" value="1"/>
</dbReference>
<protein>
    <submittedName>
        <fullName evidence="4">Tetratricopeptide repeat protein</fullName>
    </submittedName>
</protein>
<dbReference type="SUPFAM" id="SSF48452">
    <property type="entry name" value="TPR-like"/>
    <property type="match status" value="1"/>
</dbReference>
<dbReference type="Pfam" id="PF13759">
    <property type="entry name" value="2OG-FeII_Oxy_5"/>
    <property type="match status" value="1"/>
</dbReference>